<sequence length="87" mass="10685">RRARGKARGLRWNVAGLRRKDEDFWRGLERWDVMVLIERWVEKKAQEWVKGKLPRGYVWKMQEAKRRNKKERAMRGMMMGIRKELAE</sequence>
<gene>
    <name evidence="1" type="ORF">SINV_01809</name>
</gene>
<feature type="non-terminal residue" evidence="1">
    <location>
        <position position="87"/>
    </location>
</feature>
<accession>E9J6G3</accession>
<dbReference type="HOGENOM" id="CLU_186329_0_0_1"/>
<evidence type="ECO:0000313" key="1">
    <source>
        <dbReference type="EMBL" id="EFZ11590.1"/>
    </source>
</evidence>
<name>E9J6G3_SOLIN</name>
<dbReference type="AlphaFoldDB" id="E9J6G3"/>
<proteinExistence type="predicted"/>
<reference evidence="1" key="1">
    <citation type="journal article" date="2011" name="Proc. Natl. Acad. Sci. U.S.A.">
        <title>The genome of the fire ant Solenopsis invicta.</title>
        <authorList>
            <person name="Wurm Y."/>
            <person name="Wang J."/>
            <person name="Riba-Grognuz O."/>
            <person name="Corona M."/>
            <person name="Nygaard S."/>
            <person name="Hunt B.G."/>
            <person name="Ingram K.K."/>
            <person name="Falquet L."/>
            <person name="Nipitwattanaphon M."/>
            <person name="Gotzek D."/>
            <person name="Dijkstra M.B."/>
            <person name="Oettler J."/>
            <person name="Comtesse F."/>
            <person name="Shih C.J."/>
            <person name="Wu W.J."/>
            <person name="Yang C.C."/>
            <person name="Thomas J."/>
            <person name="Beaudoing E."/>
            <person name="Pradervand S."/>
            <person name="Flegel V."/>
            <person name="Cook E.D."/>
            <person name="Fabbretti R."/>
            <person name="Stockinger H."/>
            <person name="Long L."/>
            <person name="Farmerie W.G."/>
            <person name="Oakey J."/>
            <person name="Boomsma J.J."/>
            <person name="Pamilo P."/>
            <person name="Yi S.V."/>
            <person name="Heinze J."/>
            <person name="Goodisman M.A."/>
            <person name="Farinelli L."/>
            <person name="Harshman K."/>
            <person name="Hulo N."/>
            <person name="Cerutti L."/>
            <person name="Xenarios I."/>
            <person name="Shoemaker D."/>
            <person name="Keller L."/>
        </authorList>
    </citation>
    <scope>NUCLEOTIDE SEQUENCE [LARGE SCALE GENOMIC DNA]</scope>
</reference>
<organism>
    <name type="scientific">Solenopsis invicta</name>
    <name type="common">Red imported fire ant</name>
    <name type="synonym">Solenopsis wagneri</name>
    <dbReference type="NCBI Taxonomy" id="13686"/>
    <lineage>
        <taxon>Eukaryota</taxon>
        <taxon>Metazoa</taxon>
        <taxon>Ecdysozoa</taxon>
        <taxon>Arthropoda</taxon>
        <taxon>Hexapoda</taxon>
        <taxon>Insecta</taxon>
        <taxon>Pterygota</taxon>
        <taxon>Neoptera</taxon>
        <taxon>Endopterygota</taxon>
        <taxon>Hymenoptera</taxon>
        <taxon>Apocrita</taxon>
        <taxon>Aculeata</taxon>
        <taxon>Formicoidea</taxon>
        <taxon>Formicidae</taxon>
        <taxon>Myrmicinae</taxon>
        <taxon>Solenopsis</taxon>
    </lineage>
</organism>
<feature type="non-terminal residue" evidence="1">
    <location>
        <position position="1"/>
    </location>
</feature>
<dbReference type="EMBL" id="GL768255">
    <property type="protein sequence ID" value="EFZ11590.1"/>
    <property type="molecule type" value="Genomic_DNA"/>
</dbReference>
<protein>
    <submittedName>
        <fullName evidence="1">Uncharacterized protein</fullName>
    </submittedName>
</protein>